<dbReference type="EMBL" id="KV460409">
    <property type="protein sequence ID" value="OCA18564.1"/>
    <property type="molecule type" value="Genomic_DNA"/>
</dbReference>
<dbReference type="AlphaFoldDB" id="A0A1B8Y6K1"/>
<protein>
    <submittedName>
        <fullName evidence="1">Uncharacterized protein</fullName>
    </submittedName>
</protein>
<name>A0A1B8Y6K1_XENTR</name>
<organism evidence="1">
    <name type="scientific">Xenopus tropicalis</name>
    <name type="common">Western clawed frog</name>
    <name type="synonym">Silurana tropicalis</name>
    <dbReference type="NCBI Taxonomy" id="8364"/>
    <lineage>
        <taxon>Eukaryota</taxon>
        <taxon>Metazoa</taxon>
        <taxon>Chordata</taxon>
        <taxon>Craniata</taxon>
        <taxon>Vertebrata</taxon>
        <taxon>Euteleostomi</taxon>
        <taxon>Amphibia</taxon>
        <taxon>Batrachia</taxon>
        <taxon>Anura</taxon>
        <taxon>Pipoidea</taxon>
        <taxon>Pipidae</taxon>
        <taxon>Xenopodinae</taxon>
        <taxon>Xenopus</taxon>
        <taxon>Silurana</taxon>
    </lineage>
</organism>
<gene>
    <name evidence="1" type="ORF">XENTR_v900306972mg</name>
</gene>
<reference evidence="1" key="3">
    <citation type="submission" date="2016-05" db="EMBL/GenBank/DDBJ databases">
        <title>WGS assembly of Xenopus tropicalis.</title>
        <authorList>
            <person name="Sessions A."/>
            <person name="Jenkins J."/>
            <person name="Mitros T."/>
            <person name="Lyons J.T."/>
            <person name="Dichmann D.S."/>
            <person name="Robert J."/>
            <person name="Harland R.M."/>
            <person name="Rokhsar D.S."/>
        </authorList>
    </citation>
    <scope>NUCLEOTIDE SEQUENCE</scope>
    <source>
        <strain evidence="1">Nigerian</strain>
    </source>
</reference>
<accession>A0A1B8Y6K1</accession>
<sequence>WELMKRNDFPKNVNETAKAPLVLIIGKNLVVTFADSASEQNGMRSRLINSDMYRTP</sequence>
<proteinExistence type="predicted"/>
<feature type="non-terminal residue" evidence="1">
    <location>
        <position position="1"/>
    </location>
</feature>
<reference evidence="1" key="2">
    <citation type="journal article" date="2010" name="Science">
        <title>The genome of the Western clawed frog Xenopus tropicalis.</title>
        <authorList>
            <person name="Hellsten U."/>
            <person name="Harland R.M."/>
            <person name="Gilchrist M.J."/>
            <person name="Hendrix D."/>
            <person name="Jurka J."/>
            <person name="Kapitonov V."/>
            <person name="Ovcharenko I."/>
            <person name="Putnam N.H."/>
            <person name="Shu S."/>
            <person name="Taher L."/>
            <person name="Blitz I.L."/>
            <person name="Blumberg B."/>
            <person name="Dichmann D.S."/>
            <person name="Dubchak I."/>
            <person name="Amaya E."/>
            <person name="Detter J.C."/>
            <person name="Fletcher R."/>
            <person name="Gerhard D.S."/>
            <person name="Goodstein D."/>
            <person name="Graves T."/>
            <person name="Grigoriev I.V."/>
            <person name="Grimwood J."/>
            <person name="Kawashima T."/>
            <person name="Lindquist E."/>
            <person name="Lucas S.M."/>
            <person name="Mead P.E."/>
            <person name="Mitros T."/>
            <person name="Ogino H."/>
            <person name="Ohta Y."/>
            <person name="Poliakov A.V."/>
            <person name="Pollet N."/>
            <person name="Robert J."/>
            <person name="Salamov A."/>
            <person name="Sater A.K."/>
            <person name="Schmutz J."/>
            <person name="Terry A."/>
            <person name="Vize P.D."/>
            <person name="Warren W.C."/>
            <person name="Wells D."/>
            <person name="Wills A."/>
            <person name="Wilson R.K."/>
            <person name="Zimmerman L.B."/>
            <person name="Zorn A.M."/>
            <person name="Grainger R."/>
            <person name="Grammer T."/>
            <person name="Khokha M.K."/>
            <person name="Richardson P.M."/>
            <person name="Rokhsar D.S."/>
        </authorList>
    </citation>
    <scope>NUCLEOTIDE SEQUENCE [LARGE SCALE GENOMIC DNA]</scope>
    <source>
        <strain evidence="1">Nigerian</strain>
    </source>
</reference>
<evidence type="ECO:0000313" key="1">
    <source>
        <dbReference type="EMBL" id="OCA18564.1"/>
    </source>
</evidence>
<reference evidence="1" key="1">
    <citation type="submission" date="2009-11" db="EMBL/GenBank/DDBJ databases">
        <authorList>
            <consortium name="US DOE Joint Genome Institute (JGI-PGF)"/>
            <person name="Ottilar R."/>
            <person name="Schmutz J."/>
            <person name="Salamov A."/>
            <person name="Cheng J.F."/>
            <person name="Lucas S."/>
            <person name="Pitluck S."/>
            <person name="Gundlach H."/>
            <person name="Guo Y."/>
            <person name="Haberer G."/>
            <person name="Nasrallah J."/>
            <person name="Mayer K.F.X."/>
            <person name="van de Peer Y."/>
            <person name="Weigel D."/>
            <person name="Grigoriev I.V."/>
        </authorList>
    </citation>
    <scope>NUCLEOTIDE SEQUENCE</scope>
    <source>
        <strain evidence="1">Nigerian</strain>
    </source>
</reference>